<name>A0A1E4T7E0_9ASCO</name>
<keyword evidence="2" id="KW-1185">Reference proteome</keyword>
<protein>
    <submittedName>
        <fullName evidence="1">Uncharacterized protein</fullName>
    </submittedName>
</protein>
<evidence type="ECO:0000313" key="2">
    <source>
        <dbReference type="Proteomes" id="UP000094801"/>
    </source>
</evidence>
<organism evidence="1 2">
    <name type="scientific">[Candida] arabinofermentans NRRL YB-2248</name>
    <dbReference type="NCBI Taxonomy" id="983967"/>
    <lineage>
        <taxon>Eukaryota</taxon>
        <taxon>Fungi</taxon>
        <taxon>Dikarya</taxon>
        <taxon>Ascomycota</taxon>
        <taxon>Saccharomycotina</taxon>
        <taxon>Pichiomycetes</taxon>
        <taxon>Pichiales</taxon>
        <taxon>Pichiaceae</taxon>
        <taxon>Ogataea</taxon>
        <taxon>Ogataea/Candida clade</taxon>
    </lineage>
</organism>
<dbReference type="EMBL" id="KV453847">
    <property type="protein sequence ID" value="ODV87680.1"/>
    <property type="molecule type" value="Genomic_DNA"/>
</dbReference>
<dbReference type="Proteomes" id="UP000094801">
    <property type="component" value="Unassembled WGS sequence"/>
</dbReference>
<proteinExistence type="predicted"/>
<accession>A0A1E4T7E0</accession>
<sequence length="64" mass="7203">MFLVSFTVKNDIQLPFSNPGVSGVSDPKEFRTRGGLHHWGWDLGHSENLPGPLGLLMRENREDL</sequence>
<dbReference type="AlphaFoldDB" id="A0A1E4T7E0"/>
<reference evidence="2" key="1">
    <citation type="submission" date="2016-04" db="EMBL/GenBank/DDBJ databases">
        <title>Comparative genomics of biotechnologically important yeasts.</title>
        <authorList>
            <consortium name="DOE Joint Genome Institute"/>
            <person name="Riley R."/>
            <person name="Haridas S."/>
            <person name="Wolfe K.H."/>
            <person name="Lopes M.R."/>
            <person name="Hittinger C.T."/>
            <person name="Goker M."/>
            <person name="Salamov A."/>
            <person name="Wisecaver J."/>
            <person name="Long T.M."/>
            <person name="Aerts A.L."/>
            <person name="Barry K."/>
            <person name="Choi C."/>
            <person name="Clum A."/>
            <person name="Coughlan A.Y."/>
            <person name="Deshpande S."/>
            <person name="Douglass A.P."/>
            <person name="Hanson S.J."/>
            <person name="Klenk H.-P."/>
            <person name="Labutti K."/>
            <person name="Lapidus A."/>
            <person name="Lindquist E."/>
            <person name="Lipzen A."/>
            <person name="Meier-Kolthoff J.P."/>
            <person name="Ohm R.A."/>
            <person name="Otillar R.P."/>
            <person name="Pangilinan J."/>
            <person name="Peng Y."/>
            <person name="Rokas A."/>
            <person name="Rosa C.A."/>
            <person name="Scheuner C."/>
            <person name="Sibirny A.A."/>
            <person name="Slot J.C."/>
            <person name="Stielow J.B."/>
            <person name="Sun H."/>
            <person name="Kurtzman C.P."/>
            <person name="Blackwell M."/>
            <person name="Grigoriev I.V."/>
            <person name="Jeffries T.W."/>
        </authorList>
    </citation>
    <scope>NUCLEOTIDE SEQUENCE [LARGE SCALE GENOMIC DNA]</scope>
    <source>
        <strain evidence="2">NRRL YB-2248</strain>
    </source>
</reference>
<evidence type="ECO:0000313" key="1">
    <source>
        <dbReference type="EMBL" id="ODV87680.1"/>
    </source>
</evidence>
<gene>
    <name evidence="1" type="ORF">CANARDRAFT_173605</name>
</gene>